<feature type="region of interest" description="Disordered" evidence="1">
    <location>
        <begin position="1223"/>
        <end position="1247"/>
    </location>
</feature>
<accession>A0ABQ9HZF8</accession>
<protein>
    <submittedName>
        <fullName evidence="2">Uncharacterized protein</fullName>
    </submittedName>
</protein>
<evidence type="ECO:0000313" key="3">
    <source>
        <dbReference type="Proteomes" id="UP001159363"/>
    </source>
</evidence>
<dbReference type="EMBL" id="JARBHB010000003">
    <property type="protein sequence ID" value="KAJ8889781.1"/>
    <property type="molecule type" value="Genomic_DNA"/>
</dbReference>
<proteinExistence type="predicted"/>
<name>A0ABQ9HZF8_9NEOP</name>
<evidence type="ECO:0000313" key="2">
    <source>
        <dbReference type="EMBL" id="KAJ8889781.1"/>
    </source>
</evidence>
<feature type="region of interest" description="Disordered" evidence="1">
    <location>
        <begin position="213"/>
        <end position="233"/>
    </location>
</feature>
<reference evidence="2 3" key="1">
    <citation type="submission" date="2023-02" db="EMBL/GenBank/DDBJ databases">
        <title>LHISI_Scaffold_Assembly.</title>
        <authorList>
            <person name="Stuart O.P."/>
            <person name="Cleave R."/>
            <person name="Magrath M.J.L."/>
            <person name="Mikheyev A.S."/>
        </authorList>
    </citation>
    <scope>NUCLEOTIDE SEQUENCE [LARGE SCALE GENOMIC DNA]</scope>
    <source>
        <strain evidence="2">Daus_M_001</strain>
        <tissue evidence="2">Leg muscle</tissue>
    </source>
</reference>
<sequence length="1247" mass="139111">MTQLCVDRTTRRCLERTVYQQTQLQGRGVSYRQGKHTHVPGLSTTPCIDSPHSAVHYEGQSSSNRSMPPSKAAAARSLAGLFVLRACPISALAAFPSRCSHSSVPLKGWGDPIAALPSPGKRGRGALKGLERGEEESPDVIGSTADNGCLNRLGNNPVASHVDFIGIFHENGDIRQSLLRCFHCQAGLGAQSDRVVQVDRAVMKWQKKRDIPEKTRRPVASHGTIPTYENPGVTWPEIEPGSPWWEPVARNNGWLAWNGRRPRCEGGDVRTYTRVCKHCAMVSRPAASPGSCTTAFPCCARAAASSPPLLHATSPSQYPATLLFACRCHRRPVSHGVPTCVHRASGRRCGTPYIRAALCSVCVALYVGDELPQSSNPRALHMILYKKCQSRARLASRSSIAHIERRVNPALTRIARRKHSGVRNSIRSSFPEGLQGEFTARLVCSVATRGPCVRRNASRAFFFMFARVIVRWETPGRGRRVVKEFLSAPRKQFCPFASHTTVSCKSPRTPGENFSQTRTLEMFAVGGVGAGGPPLRLVVVSLLLRSARLKQEQRPTNICCRCFNWRRERSLVLSPHNDVIMTSENALWSFQFVGESAKEREHRESKKVSLACRSLNSRNVAIPKYRSLARDLRLCMAFFRLQDEGTGEVEGGGCGGRRRLVLGIVWVCVVVGDGGCSEGRELGEACLPPVRDRRSARGMGPRFSTKTPRRNGVVAHVMCLRWASGSDHMSYTPCCGCDAGCTLQNKSKRNLDSKISDTKLVGWSESWSSYHDKSMRYQLYHDDSVTASVNISVLNDCFFRQSPHLAVENAEEMHGRGPLFDDWWIDYAPDTTDHRQVGRCPHQEAGKLEPTSHHDMTSPNRFIESNYRRQAAREVTSKMGICDCEYQAVKSAASRLDNWTRSGGRNNINPDKSRWPAATYAMFHPENRTLFALVEDEYSGTEQLRPRLYGVLPRDKIYAKHVYTEVDFAIGSLFIRHAPERLCSNSRLARKQVASTILPGVKRSRIVKGDIATCSKSPIAAKRKALNWRAVLSSCCVHLRDFKRRPYYFFGRNEVKFPECERDEERERALQASAGDIFSVAFSLDKTIPYHHGLLTIFSVAVVARDGEVIRWWRFRSEEDAVRVACLVLCRLKGTRRGALGCRVGLCAWVSRKRKSCFPEEQPTSLRRPPRLRASSVCGRTHSLIGCMRIWERAYCLGCGLAIVYDSVTYALRMTDVFRRTSKAPQGVDETSAKGQPSARIAGRQTT</sequence>
<gene>
    <name evidence="2" type="ORF">PR048_009284</name>
</gene>
<dbReference type="Proteomes" id="UP001159363">
    <property type="component" value="Chromosome 3"/>
</dbReference>
<organism evidence="2 3">
    <name type="scientific">Dryococelus australis</name>
    <dbReference type="NCBI Taxonomy" id="614101"/>
    <lineage>
        <taxon>Eukaryota</taxon>
        <taxon>Metazoa</taxon>
        <taxon>Ecdysozoa</taxon>
        <taxon>Arthropoda</taxon>
        <taxon>Hexapoda</taxon>
        <taxon>Insecta</taxon>
        <taxon>Pterygota</taxon>
        <taxon>Neoptera</taxon>
        <taxon>Polyneoptera</taxon>
        <taxon>Phasmatodea</taxon>
        <taxon>Verophasmatodea</taxon>
        <taxon>Anareolatae</taxon>
        <taxon>Phasmatidae</taxon>
        <taxon>Eurycanthinae</taxon>
        <taxon>Dryococelus</taxon>
    </lineage>
</organism>
<feature type="region of interest" description="Disordered" evidence="1">
    <location>
        <begin position="115"/>
        <end position="143"/>
    </location>
</feature>
<keyword evidence="3" id="KW-1185">Reference proteome</keyword>
<evidence type="ECO:0000256" key="1">
    <source>
        <dbReference type="SAM" id="MobiDB-lite"/>
    </source>
</evidence>
<comment type="caution">
    <text evidence="2">The sequence shown here is derived from an EMBL/GenBank/DDBJ whole genome shotgun (WGS) entry which is preliminary data.</text>
</comment>